<dbReference type="InterPro" id="IPR057892">
    <property type="entry name" value="LIP-1_CC2"/>
</dbReference>
<organism evidence="10 11">
    <name type="scientific">Odobenus rosmarus divergens</name>
    <name type="common">Pacific walrus</name>
    <dbReference type="NCBI Taxonomy" id="9708"/>
    <lineage>
        <taxon>Eukaryota</taxon>
        <taxon>Metazoa</taxon>
        <taxon>Chordata</taxon>
        <taxon>Craniata</taxon>
        <taxon>Vertebrata</taxon>
        <taxon>Euteleostomi</taxon>
        <taxon>Mammalia</taxon>
        <taxon>Eutheria</taxon>
        <taxon>Laurasiatheria</taxon>
        <taxon>Carnivora</taxon>
        <taxon>Caniformia</taxon>
        <taxon>Pinnipedia</taxon>
        <taxon>Odobenidae</taxon>
        <taxon>Odobenus</taxon>
    </lineage>
</organism>
<dbReference type="SMART" id="SM00454">
    <property type="entry name" value="SAM"/>
    <property type="match status" value="3"/>
</dbReference>
<dbReference type="InterPro" id="IPR013761">
    <property type="entry name" value="SAM/pointed_sf"/>
</dbReference>
<proteinExistence type="inferred from homology"/>
<comment type="subcellular location">
    <subcellularLocation>
        <location evidence="1">Cytoplasm</location>
    </subcellularLocation>
</comment>
<dbReference type="InterPro" id="IPR037622">
    <property type="entry name" value="LIP-1_SAM_3"/>
</dbReference>
<accession>A0A2U3WFF3</accession>
<keyword evidence="6 7" id="KW-0175">Coiled coil</keyword>
<feature type="domain" description="SAM" evidence="9">
    <location>
        <begin position="922"/>
        <end position="979"/>
    </location>
</feature>
<comment type="similarity">
    <text evidence="2">Belongs to the liprin family. Liprin-alpha subfamily.</text>
</comment>
<feature type="region of interest" description="Disordered" evidence="8">
    <location>
        <begin position="691"/>
        <end position="735"/>
    </location>
</feature>
<feature type="coiled-coil region" evidence="7">
    <location>
        <begin position="103"/>
        <end position="130"/>
    </location>
</feature>
<keyword evidence="5" id="KW-0677">Repeat</keyword>
<feature type="compositionally biased region" description="Low complexity" evidence="8">
    <location>
        <begin position="699"/>
        <end position="715"/>
    </location>
</feature>
<evidence type="ECO:0000256" key="8">
    <source>
        <dbReference type="SAM" id="MobiDB-lite"/>
    </source>
</evidence>
<feature type="region of interest" description="Disordered" evidence="8">
    <location>
        <begin position="339"/>
        <end position="364"/>
    </location>
</feature>
<feature type="compositionally biased region" description="Basic and acidic residues" evidence="8">
    <location>
        <begin position="139"/>
        <end position="157"/>
    </location>
</feature>
<dbReference type="InterPro" id="IPR037621">
    <property type="entry name" value="LIP-1_SAM_2"/>
</dbReference>
<evidence type="ECO:0000256" key="4">
    <source>
        <dbReference type="ARBA" id="ARBA00022553"/>
    </source>
</evidence>
<gene>
    <name evidence="11" type="primary">PPFIA2</name>
</gene>
<dbReference type="InterPro" id="IPR037620">
    <property type="entry name" value="LIP-1_SAM_1"/>
</dbReference>
<evidence type="ECO:0000259" key="9">
    <source>
        <dbReference type="PROSITE" id="PS50105"/>
    </source>
</evidence>
<feature type="coiled-coil region" evidence="7">
    <location>
        <begin position="406"/>
        <end position="436"/>
    </location>
</feature>
<keyword evidence="3" id="KW-0963">Cytoplasm</keyword>
<dbReference type="GO" id="GO:0048786">
    <property type="term" value="C:presynaptic active zone"/>
    <property type="evidence" value="ECO:0007669"/>
    <property type="project" value="TreeGrafter"/>
</dbReference>
<dbReference type="GO" id="GO:0005737">
    <property type="term" value="C:cytoplasm"/>
    <property type="evidence" value="ECO:0007669"/>
    <property type="project" value="UniProtKB-SubCell"/>
</dbReference>
<evidence type="ECO:0000313" key="11">
    <source>
        <dbReference type="RefSeq" id="XP_004407381.1"/>
    </source>
</evidence>
<dbReference type="FunFam" id="1.10.150.50:FF:000004">
    <property type="entry name" value="PTPRF interacting protein alpha 1"/>
    <property type="match status" value="1"/>
</dbReference>
<evidence type="ECO:0000256" key="2">
    <source>
        <dbReference type="ARBA" id="ARBA00007026"/>
    </source>
</evidence>
<feature type="region of interest" description="Disordered" evidence="8">
    <location>
        <begin position="610"/>
        <end position="639"/>
    </location>
</feature>
<feature type="domain" description="SAM" evidence="9">
    <location>
        <begin position="799"/>
        <end position="865"/>
    </location>
</feature>
<sequence length="1152" mass="131503">MIFSDMNTVSGSPKVHPPNGTRFYTFQEFAALTKELNACREQLLEKEEEISELKAERNNTRLLLEHLECLVSRHERSLRMTVVKRQAQSPSGVSSEVEVLKALKSLFEHHKALDEKIVALREQNVHIQRKMASSEGSTESEHLEGMEPGQKVHEKRLSNGSIDSTDETSQIVELQELLEKQNYEMAQMKERLAALSSRVGEVEQEAETARKDLIKTEEMNTKYQRDIREAMAQKEDMEERITTLEKRYLSAQRESTSIHDMNDKLENELANKEAILRQMEEKNRQLQERLELAEQKLQQTMRKAETLPEVEAELAQRIAALTKAEERHGNIEERMRHLEGQLEEKNQELQRARQREKMNEEHNKRLSDTVDRLLTESNERLQLHLKERMAALEEKNVLIQESETFRKNLEESLHDKERLAEEIEKLRSELDQLKMRTGSLIEPTISRTHLDTSAELRYSVGSLVDSQADYRTTKVIRRPRRGRMGVRRDEAKVKSLGDHEWNRTQQIGVLSSHPFESDTEMSDIDDDDRETIFSSMDLLSPSGHSDAQTLAMMLQEQLDAINKEIRLIQEEKESTELRAEEIENRVASVSLEGLNLARVHPGTSITASVTASSLASSSPPSGHSTPKLTPRSPAREMDRMGVMTLPSDLRKHRRKIAVVEEDGREDKATIKCETSPPPTPRAIRMTHTLPSSYHNDARSSLSASLEPESLGLGSANSSQDSLHKAPKKKGIKSSIGRLFGKKEKARLGQLRGFMETEAAAQESLGLGKLGTQAEKDRRLKKKHELLEEARRKGLPFAQWDGPTVVAWLELWLGMPAWYVAACRANVKSGAIMSALSDTEIQREIGISNPLHRLKLRLAIQEMVSLTSPSAPPTSRTPSGNVWVTHEEMENLAAPAKTKESEEGSWAQTLAYGDMNHEWIGNEWLPSLGLPQYRSYFMECLVDARMLDHLTKKDLRVHLKMVDSFHRTSLQYGIMCLKRLNYDRKELERRREASQHEIKDVLVWSNDRVIRWIQAIGLREYANNILESGVHGSLIALDENFDYSSLALLLQIPTQNTQARQILEREYNNLLALGTERRLDESDDKNFRRGSTWRRQFPPREVHGISMMPGSSETLPAGFRLTTTSGQSRKMTTDVASSRLQRLDNSTVRTYSC</sequence>
<dbReference type="CDD" id="cd09565">
    <property type="entry name" value="SAM_liprin-alpha1_2_3_4_repeat2"/>
    <property type="match status" value="1"/>
</dbReference>
<evidence type="ECO:0000256" key="3">
    <source>
        <dbReference type="ARBA" id="ARBA00022490"/>
    </source>
</evidence>
<dbReference type="FunFam" id="1.10.150.50:FF:000002">
    <property type="entry name" value="PTPRF interacting protein alpha 1"/>
    <property type="match status" value="1"/>
</dbReference>
<dbReference type="InterPro" id="IPR001660">
    <property type="entry name" value="SAM"/>
</dbReference>
<dbReference type="PANTHER" id="PTHR12587:SF6">
    <property type="entry name" value="LIPRIN-ALPHA-2"/>
    <property type="match status" value="1"/>
</dbReference>
<name>A0A2U3WFF3_ODORO</name>
<evidence type="ECO:0000313" key="10">
    <source>
        <dbReference type="Proteomes" id="UP000245340"/>
    </source>
</evidence>
<dbReference type="InterPro" id="IPR029515">
    <property type="entry name" value="Liprin"/>
</dbReference>
<protein>
    <submittedName>
        <fullName evidence="11">Liprin-alpha-2 isoform X5</fullName>
    </submittedName>
</protein>
<dbReference type="Pfam" id="PF25526">
    <property type="entry name" value="LIP-1"/>
    <property type="match status" value="1"/>
</dbReference>
<evidence type="ECO:0000256" key="5">
    <source>
        <dbReference type="ARBA" id="ARBA00022737"/>
    </source>
</evidence>
<dbReference type="Pfam" id="PF00536">
    <property type="entry name" value="SAM_1"/>
    <property type="match status" value="2"/>
</dbReference>
<dbReference type="GO" id="GO:0050808">
    <property type="term" value="P:synapse organization"/>
    <property type="evidence" value="ECO:0007669"/>
    <property type="project" value="TreeGrafter"/>
</dbReference>
<dbReference type="Proteomes" id="UP000245340">
    <property type="component" value="Unplaced"/>
</dbReference>
<evidence type="ECO:0000256" key="7">
    <source>
        <dbReference type="SAM" id="Coils"/>
    </source>
</evidence>
<feature type="coiled-coil region" evidence="7">
    <location>
        <begin position="551"/>
        <end position="592"/>
    </location>
</feature>
<dbReference type="GeneID" id="101362657"/>
<dbReference type="RefSeq" id="XP_004407381.1">
    <property type="nucleotide sequence ID" value="XM_004407324.1"/>
</dbReference>
<keyword evidence="4" id="KW-0597">Phosphoprotein</keyword>
<dbReference type="Gene3D" id="1.10.150.50">
    <property type="entry name" value="Transcription Factor, Ets-1"/>
    <property type="match status" value="3"/>
</dbReference>
<dbReference type="CDD" id="cd09562">
    <property type="entry name" value="SAM_liprin-alpha1_2_3_4_repeat1"/>
    <property type="match status" value="1"/>
</dbReference>
<feature type="domain" description="SAM" evidence="9">
    <location>
        <begin position="1003"/>
        <end position="1072"/>
    </location>
</feature>
<feature type="coiled-coil region" evidence="7">
    <location>
        <begin position="29"/>
        <end position="70"/>
    </location>
</feature>
<evidence type="ECO:0000256" key="6">
    <source>
        <dbReference type="ARBA" id="ARBA00023054"/>
    </source>
</evidence>
<feature type="compositionally biased region" description="Polar residues" evidence="8">
    <location>
        <begin position="158"/>
        <end position="168"/>
    </location>
</feature>
<keyword evidence="10" id="KW-1185">Reference proteome</keyword>
<feature type="region of interest" description="Disordered" evidence="8">
    <location>
        <begin position="131"/>
        <end position="168"/>
    </location>
</feature>
<reference evidence="11" key="1">
    <citation type="submission" date="2025-08" db="UniProtKB">
        <authorList>
            <consortium name="RefSeq"/>
        </authorList>
    </citation>
    <scope>IDENTIFICATION</scope>
</reference>
<evidence type="ECO:0000256" key="1">
    <source>
        <dbReference type="ARBA" id="ARBA00004496"/>
    </source>
</evidence>
<dbReference type="CDD" id="cd09568">
    <property type="entry name" value="SAM_liprin-alpha1_2_3_4_repeat3"/>
    <property type="match status" value="1"/>
</dbReference>
<dbReference type="PROSITE" id="PS50105">
    <property type="entry name" value="SAM_DOMAIN"/>
    <property type="match status" value="3"/>
</dbReference>
<dbReference type="SUPFAM" id="SSF47769">
    <property type="entry name" value="SAM/Pointed domain"/>
    <property type="match status" value="3"/>
</dbReference>
<feature type="compositionally biased region" description="Low complexity" evidence="8">
    <location>
        <begin position="610"/>
        <end position="626"/>
    </location>
</feature>
<dbReference type="Pfam" id="PF07647">
    <property type="entry name" value="SAM_2"/>
    <property type="match status" value="1"/>
</dbReference>
<dbReference type="AlphaFoldDB" id="A0A2U3WFF3"/>
<dbReference type="PANTHER" id="PTHR12587">
    <property type="entry name" value="LAR INTERACTING PROTEIN LIP -RELATED PROTEIN"/>
    <property type="match status" value="1"/>
</dbReference>
<dbReference type="FunFam" id="1.10.150.50:FF:000003">
    <property type="entry name" value="liprin-alpha-2 isoform X1"/>
    <property type="match status" value="1"/>
</dbReference>
<dbReference type="CTD" id="8499"/>